<dbReference type="AlphaFoldDB" id="A0A2S3UL75"/>
<sequence length="33" mass="3678">MGGDKLIERHHLESCLIRAGFLQHETSESKTPG</sequence>
<accession>A0A2S3UL75</accession>
<evidence type="ECO:0000313" key="1">
    <source>
        <dbReference type="EMBL" id="POF28441.1"/>
    </source>
</evidence>
<dbReference type="EMBL" id="PPCN01000013">
    <property type="protein sequence ID" value="POF28441.1"/>
    <property type="molecule type" value="Genomic_DNA"/>
</dbReference>
<proteinExistence type="predicted"/>
<dbReference type="Proteomes" id="UP000236959">
    <property type="component" value="Unassembled WGS sequence"/>
</dbReference>
<evidence type="ECO:0000313" key="2">
    <source>
        <dbReference type="Proteomes" id="UP000236959"/>
    </source>
</evidence>
<name>A0A2S3UL75_9HYPH</name>
<protein>
    <submittedName>
        <fullName evidence="1">Uncharacterized protein</fullName>
    </submittedName>
</protein>
<organism evidence="1 2">
    <name type="scientific">Roseibium marinum</name>
    <dbReference type="NCBI Taxonomy" id="281252"/>
    <lineage>
        <taxon>Bacteria</taxon>
        <taxon>Pseudomonadati</taxon>
        <taxon>Pseudomonadota</taxon>
        <taxon>Alphaproteobacteria</taxon>
        <taxon>Hyphomicrobiales</taxon>
        <taxon>Stappiaceae</taxon>
        <taxon>Roseibium</taxon>
    </lineage>
</organism>
<comment type="caution">
    <text evidence="1">The sequence shown here is derived from an EMBL/GenBank/DDBJ whole genome shotgun (WGS) entry which is preliminary data.</text>
</comment>
<reference evidence="1 2" key="1">
    <citation type="submission" date="2018-01" db="EMBL/GenBank/DDBJ databases">
        <title>Genomic Encyclopedia of Archaeal and Bacterial Type Strains, Phase II (KMG-II): from individual species to whole genera.</title>
        <authorList>
            <person name="Goeker M."/>
        </authorList>
    </citation>
    <scope>NUCLEOTIDE SEQUENCE [LARGE SCALE GENOMIC DNA]</scope>
    <source>
        <strain evidence="1 2">DSM 17023</strain>
    </source>
</reference>
<keyword evidence="2" id="KW-1185">Reference proteome</keyword>
<gene>
    <name evidence="1" type="ORF">CLV41_1131</name>
</gene>